<evidence type="ECO:0000313" key="3">
    <source>
        <dbReference type="Proteomes" id="UP000653578"/>
    </source>
</evidence>
<sequence length="66" mass="7269">MENEDMKQKVYSPPMVLSQQPVRFETAQSWNKGHGNIKHPGNGNGGINYPNPPYTGPHNGKGNGKH</sequence>
<name>A0ABX1X9Y4_9BACL</name>
<protein>
    <submittedName>
        <fullName evidence="2">Uncharacterized protein</fullName>
    </submittedName>
</protein>
<dbReference type="Proteomes" id="UP000653578">
    <property type="component" value="Unassembled WGS sequence"/>
</dbReference>
<organism evidence="2 3">
    <name type="scientific">Paenibacillus plantarum</name>
    <dbReference type="NCBI Taxonomy" id="2654975"/>
    <lineage>
        <taxon>Bacteria</taxon>
        <taxon>Bacillati</taxon>
        <taxon>Bacillota</taxon>
        <taxon>Bacilli</taxon>
        <taxon>Bacillales</taxon>
        <taxon>Paenibacillaceae</taxon>
        <taxon>Paenibacillus</taxon>
    </lineage>
</organism>
<comment type="caution">
    <text evidence="2">The sequence shown here is derived from an EMBL/GenBank/DDBJ whole genome shotgun (WGS) entry which is preliminary data.</text>
</comment>
<evidence type="ECO:0000313" key="2">
    <source>
        <dbReference type="EMBL" id="NOU65162.1"/>
    </source>
</evidence>
<keyword evidence="3" id="KW-1185">Reference proteome</keyword>
<reference evidence="2 3" key="1">
    <citation type="submission" date="2019-10" db="EMBL/GenBank/DDBJ databases">
        <title>Description of Paenibacillus humi sp. nov.</title>
        <authorList>
            <person name="Carlier A."/>
            <person name="Qi S."/>
        </authorList>
    </citation>
    <scope>NUCLEOTIDE SEQUENCE [LARGE SCALE GENOMIC DNA]</scope>
    <source>
        <strain evidence="2 3">LMG 31461</strain>
    </source>
</reference>
<proteinExistence type="predicted"/>
<evidence type="ECO:0000256" key="1">
    <source>
        <dbReference type="SAM" id="MobiDB-lite"/>
    </source>
</evidence>
<feature type="region of interest" description="Disordered" evidence="1">
    <location>
        <begin position="31"/>
        <end position="66"/>
    </location>
</feature>
<accession>A0ABX1X9Y4</accession>
<dbReference type="EMBL" id="WHNY01000041">
    <property type="protein sequence ID" value="NOU65162.1"/>
    <property type="molecule type" value="Genomic_DNA"/>
</dbReference>
<gene>
    <name evidence="2" type="ORF">GC096_14075</name>
</gene>
<dbReference type="RefSeq" id="WP_171631031.1">
    <property type="nucleotide sequence ID" value="NZ_WHNY01000041.1"/>
</dbReference>